<evidence type="ECO:0000256" key="2">
    <source>
        <dbReference type="ARBA" id="ARBA00022801"/>
    </source>
</evidence>
<keyword evidence="2 3" id="KW-0378">Hydrolase</keyword>
<organism evidence="5 6">
    <name type="scientific">Aspergillus pseudoustus</name>
    <dbReference type="NCBI Taxonomy" id="1810923"/>
    <lineage>
        <taxon>Eukaryota</taxon>
        <taxon>Fungi</taxon>
        <taxon>Dikarya</taxon>
        <taxon>Ascomycota</taxon>
        <taxon>Pezizomycotina</taxon>
        <taxon>Eurotiomycetes</taxon>
        <taxon>Eurotiomycetidae</taxon>
        <taxon>Eurotiales</taxon>
        <taxon>Aspergillaceae</taxon>
        <taxon>Aspergillus</taxon>
        <taxon>Aspergillus subgen. Nidulantes</taxon>
    </lineage>
</organism>
<comment type="similarity">
    <text evidence="1 3">Belongs to the type-B carboxylesterase/lipase family.</text>
</comment>
<dbReference type="Proteomes" id="UP001610446">
    <property type="component" value="Unassembled WGS sequence"/>
</dbReference>
<dbReference type="Pfam" id="PF00135">
    <property type="entry name" value="COesterase"/>
    <property type="match status" value="1"/>
</dbReference>
<dbReference type="InterPro" id="IPR029058">
    <property type="entry name" value="AB_hydrolase_fold"/>
</dbReference>
<sequence>MPLVNHPSLGSVRGTLDNGVEAYLGIQYATLSHPFAAAVPVEIHRHTADDFLDATSYGPTVPGPDGCDAELALIQHDLPRQHAQQSMTDGLTLNILRTQKEFSSLLPVLVFLHGGGLAVGSATWSQNRLSKLISVSGEQDLPTVGVSVNYRVGPAGFLTSEEMRNAGFPPNNGLKDQRAALEWVKDHIAGFGGDPDNITLVGHSAGAACATYHLASHKPLFNRIVCLSGTFLAVRTLPSPVHEALYAQSIRILGLEQMSTEERIRRLQKISSTDLARIAVVLSRPITDDDVCLMTPSFEGIQDGIPTSLHPLWCKDILIGDCQFDGSILASAFDGHTNDISRRFRAFLTDQLADVPDAASRLLAAYRFTADDDAALKQILKLANDIVFYAPTVAIARAWQHGAAYVYRFDQGNPWEGRWQGEASHITDLAMLTQNFNEVLPDEHREVAKMYARDLLTFASGQPPWEAFKPGPSPFSKTYGGSLSGEGRRELIWGFMDEIGADRLAALIDGFIATTTSP</sequence>
<evidence type="ECO:0000256" key="1">
    <source>
        <dbReference type="ARBA" id="ARBA00005964"/>
    </source>
</evidence>
<evidence type="ECO:0000256" key="3">
    <source>
        <dbReference type="RuleBase" id="RU361235"/>
    </source>
</evidence>
<evidence type="ECO:0000313" key="6">
    <source>
        <dbReference type="Proteomes" id="UP001610446"/>
    </source>
</evidence>
<dbReference type="PROSITE" id="PS00122">
    <property type="entry name" value="CARBOXYLESTERASE_B_1"/>
    <property type="match status" value="1"/>
</dbReference>
<comment type="caution">
    <text evidence="5">The sequence shown here is derived from an EMBL/GenBank/DDBJ whole genome shotgun (WGS) entry which is preliminary data.</text>
</comment>
<name>A0ABR4KYF6_9EURO</name>
<keyword evidence="6" id="KW-1185">Reference proteome</keyword>
<dbReference type="PANTHER" id="PTHR43142:SF11">
    <property type="entry name" value="CARBOXYLIC ESTER HYDROLASE"/>
    <property type="match status" value="1"/>
</dbReference>
<evidence type="ECO:0000259" key="4">
    <source>
        <dbReference type="Pfam" id="PF00135"/>
    </source>
</evidence>
<proteinExistence type="inferred from homology"/>
<dbReference type="Gene3D" id="3.40.50.1820">
    <property type="entry name" value="alpha/beta hydrolase"/>
    <property type="match status" value="1"/>
</dbReference>
<evidence type="ECO:0000313" key="5">
    <source>
        <dbReference type="EMBL" id="KAL2857319.1"/>
    </source>
</evidence>
<feature type="domain" description="Carboxylesterase type B" evidence="4">
    <location>
        <begin position="8"/>
        <end position="464"/>
    </location>
</feature>
<dbReference type="EC" id="3.1.1.-" evidence="3"/>
<dbReference type="SUPFAM" id="SSF53474">
    <property type="entry name" value="alpha/beta-Hydrolases"/>
    <property type="match status" value="1"/>
</dbReference>
<reference evidence="5 6" key="1">
    <citation type="submission" date="2024-07" db="EMBL/GenBank/DDBJ databases">
        <title>Section-level genome sequencing and comparative genomics of Aspergillus sections Usti and Cavernicolus.</title>
        <authorList>
            <consortium name="Lawrence Berkeley National Laboratory"/>
            <person name="Nybo J.L."/>
            <person name="Vesth T.C."/>
            <person name="Theobald S."/>
            <person name="Frisvad J.C."/>
            <person name="Larsen T.O."/>
            <person name="Kjaerboelling I."/>
            <person name="Rothschild-Mancinelli K."/>
            <person name="Lyhne E.K."/>
            <person name="Kogle M.E."/>
            <person name="Barry K."/>
            <person name="Clum A."/>
            <person name="Na H."/>
            <person name="Ledsgaard L."/>
            <person name="Lin J."/>
            <person name="Lipzen A."/>
            <person name="Kuo A."/>
            <person name="Riley R."/>
            <person name="Mondo S."/>
            <person name="Labutti K."/>
            <person name="Haridas S."/>
            <person name="Pangalinan J."/>
            <person name="Salamov A.A."/>
            <person name="Simmons B.A."/>
            <person name="Magnuson J.K."/>
            <person name="Chen J."/>
            <person name="Drula E."/>
            <person name="Henrissat B."/>
            <person name="Wiebenga A."/>
            <person name="Lubbers R.J."/>
            <person name="Gomes A.C."/>
            <person name="Makela M.R."/>
            <person name="Stajich J."/>
            <person name="Grigoriev I.V."/>
            <person name="Mortensen U.H."/>
            <person name="De Vries R.P."/>
            <person name="Baker S.E."/>
            <person name="Andersen M.R."/>
        </authorList>
    </citation>
    <scope>NUCLEOTIDE SEQUENCE [LARGE SCALE GENOMIC DNA]</scope>
    <source>
        <strain evidence="5 6">CBS 123904</strain>
    </source>
</reference>
<accession>A0ABR4KYF6</accession>
<dbReference type="InterPro" id="IPR002018">
    <property type="entry name" value="CarbesteraseB"/>
</dbReference>
<protein>
    <recommendedName>
        <fullName evidence="3">Carboxylic ester hydrolase</fullName>
        <ecNumber evidence="3">3.1.1.-</ecNumber>
    </recommendedName>
</protein>
<dbReference type="EMBL" id="JBFXLU010000004">
    <property type="protein sequence ID" value="KAL2857319.1"/>
    <property type="molecule type" value="Genomic_DNA"/>
</dbReference>
<dbReference type="PANTHER" id="PTHR43142">
    <property type="entry name" value="CARBOXYLIC ESTER HYDROLASE"/>
    <property type="match status" value="1"/>
</dbReference>
<gene>
    <name evidence="5" type="ORF">BJY01DRAFT_261961</name>
</gene>
<dbReference type="InterPro" id="IPR019826">
    <property type="entry name" value="Carboxylesterase_B_AS"/>
</dbReference>